<dbReference type="HOGENOM" id="CLU_1777406_0_0_1"/>
<name>J9DIA9_EDHAE</name>
<evidence type="ECO:0000313" key="2">
    <source>
        <dbReference type="EMBL" id="EJW02360.1"/>
    </source>
</evidence>
<evidence type="ECO:0000313" key="3">
    <source>
        <dbReference type="Proteomes" id="UP000003163"/>
    </source>
</evidence>
<gene>
    <name evidence="2" type="ORF">EDEG_03219</name>
</gene>
<reference evidence="2 3" key="1">
    <citation type="submission" date="2011-08" db="EMBL/GenBank/DDBJ databases">
        <authorList>
            <person name="Liu Z.J."/>
            <person name="Shi F.L."/>
            <person name="Lu J.Q."/>
            <person name="Li M."/>
            <person name="Wang Z.L."/>
        </authorList>
    </citation>
    <scope>NUCLEOTIDE SEQUENCE [LARGE SCALE GENOMIC DNA]</scope>
    <source>
        <strain evidence="2 3">USNM 41457</strain>
    </source>
</reference>
<feature type="region of interest" description="Disordered" evidence="1">
    <location>
        <begin position="100"/>
        <end position="131"/>
    </location>
</feature>
<dbReference type="AlphaFoldDB" id="J9DIA9"/>
<organism evidence="2 3">
    <name type="scientific">Edhazardia aedis (strain USNM 41457)</name>
    <name type="common">Microsporidian parasite</name>
    <dbReference type="NCBI Taxonomy" id="1003232"/>
    <lineage>
        <taxon>Eukaryota</taxon>
        <taxon>Fungi</taxon>
        <taxon>Fungi incertae sedis</taxon>
        <taxon>Microsporidia</taxon>
        <taxon>Edhazardia</taxon>
    </lineage>
</organism>
<evidence type="ECO:0000256" key="1">
    <source>
        <dbReference type="SAM" id="MobiDB-lite"/>
    </source>
</evidence>
<feature type="compositionally biased region" description="Basic and acidic residues" evidence="1">
    <location>
        <begin position="58"/>
        <end position="70"/>
    </location>
</feature>
<sequence length="146" mass="16891">MVDAKKKCGSEQAKSNEGKKIPSETSLNKSFDEIPIKVVSKEELAEYKNQKKLKKKEKNSEKEHEHNQKDVIVHNEAVLCEIDNQVANKRISRGMRRKLKVNAKKRKEVTARTSIIKRNQGRKESKKPLHVSTKKFFKVGKSHKKE</sequence>
<reference evidence="3" key="2">
    <citation type="submission" date="2015-07" db="EMBL/GenBank/DDBJ databases">
        <title>Contrasting host-pathogen interactions and genome evolution in two generalist and specialist microsporidian pathogens of mosquitoes.</title>
        <authorList>
            <consortium name="The Broad Institute Genomics Platform"/>
            <consortium name="The Broad Institute Genome Sequencing Center for Infectious Disease"/>
            <person name="Cuomo C.A."/>
            <person name="Sanscrainte N.D."/>
            <person name="Goldberg J.M."/>
            <person name="Heiman D."/>
            <person name="Young S."/>
            <person name="Zeng Q."/>
            <person name="Becnel J.J."/>
            <person name="Birren B.W."/>
        </authorList>
    </citation>
    <scope>NUCLEOTIDE SEQUENCE [LARGE SCALE GENOMIC DNA]</scope>
    <source>
        <strain evidence="3">USNM 41457</strain>
    </source>
</reference>
<dbReference type="Proteomes" id="UP000003163">
    <property type="component" value="Unassembled WGS sequence"/>
</dbReference>
<comment type="caution">
    <text evidence="2">The sequence shown here is derived from an EMBL/GenBank/DDBJ whole genome shotgun (WGS) entry which is preliminary data.</text>
</comment>
<dbReference type="VEuPathDB" id="MicrosporidiaDB:EDEG_03219"/>
<feature type="compositionally biased region" description="Basic and acidic residues" evidence="1">
    <location>
        <begin position="1"/>
        <end position="22"/>
    </location>
</feature>
<feature type="region of interest" description="Disordered" evidence="1">
    <location>
        <begin position="48"/>
        <end position="70"/>
    </location>
</feature>
<accession>J9DIA9</accession>
<protein>
    <submittedName>
        <fullName evidence="2">Uncharacterized protein</fullName>
    </submittedName>
</protein>
<dbReference type="InParanoid" id="J9DIA9"/>
<keyword evidence="3" id="KW-1185">Reference proteome</keyword>
<proteinExistence type="predicted"/>
<feature type="region of interest" description="Disordered" evidence="1">
    <location>
        <begin position="1"/>
        <end position="27"/>
    </location>
</feature>
<dbReference type="EMBL" id="AFBI03000076">
    <property type="protein sequence ID" value="EJW02360.1"/>
    <property type="molecule type" value="Genomic_DNA"/>
</dbReference>